<proteinExistence type="predicted"/>
<gene>
    <name evidence="1" type="ORF">RchiOBHm_Chr2g0132381</name>
</gene>
<dbReference type="Gramene" id="PRQ50365">
    <property type="protein sequence ID" value="PRQ50365"/>
    <property type="gene ID" value="RchiOBHm_Chr2g0132381"/>
</dbReference>
<evidence type="ECO:0000313" key="2">
    <source>
        <dbReference type="Proteomes" id="UP000238479"/>
    </source>
</evidence>
<reference evidence="1 2" key="1">
    <citation type="journal article" date="2018" name="Nat. Genet.">
        <title>The Rosa genome provides new insights in the design of modern roses.</title>
        <authorList>
            <person name="Bendahmane M."/>
        </authorList>
    </citation>
    <scope>NUCLEOTIDE SEQUENCE [LARGE SCALE GENOMIC DNA]</scope>
    <source>
        <strain evidence="2">cv. Old Blush</strain>
    </source>
</reference>
<protein>
    <submittedName>
        <fullName evidence="1">Uncharacterized protein</fullName>
    </submittedName>
</protein>
<comment type="caution">
    <text evidence="1">The sequence shown here is derived from an EMBL/GenBank/DDBJ whole genome shotgun (WGS) entry which is preliminary data.</text>
</comment>
<dbReference type="EMBL" id="PDCK01000040">
    <property type="protein sequence ID" value="PRQ50365.1"/>
    <property type="molecule type" value="Genomic_DNA"/>
</dbReference>
<keyword evidence="2" id="KW-1185">Reference proteome</keyword>
<organism evidence="1 2">
    <name type="scientific">Rosa chinensis</name>
    <name type="common">China rose</name>
    <dbReference type="NCBI Taxonomy" id="74649"/>
    <lineage>
        <taxon>Eukaryota</taxon>
        <taxon>Viridiplantae</taxon>
        <taxon>Streptophyta</taxon>
        <taxon>Embryophyta</taxon>
        <taxon>Tracheophyta</taxon>
        <taxon>Spermatophyta</taxon>
        <taxon>Magnoliopsida</taxon>
        <taxon>eudicotyledons</taxon>
        <taxon>Gunneridae</taxon>
        <taxon>Pentapetalae</taxon>
        <taxon>rosids</taxon>
        <taxon>fabids</taxon>
        <taxon>Rosales</taxon>
        <taxon>Rosaceae</taxon>
        <taxon>Rosoideae</taxon>
        <taxon>Rosoideae incertae sedis</taxon>
        <taxon>Rosa</taxon>
    </lineage>
</organism>
<accession>A0A2P6RVA9</accession>
<sequence>MISIRGKEFARRIASRIANASAAKGEGARIFTVLPAIKEPFQFLAKAATPYIRVSFC</sequence>
<name>A0A2P6RVA9_ROSCH</name>
<dbReference type="AlphaFoldDB" id="A0A2P6RVA9"/>
<dbReference type="Proteomes" id="UP000238479">
    <property type="component" value="Chromosome 2"/>
</dbReference>
<evidence type="ECO:0000313" key="1">
    <source>
        <dbReference type="EMBL" id="PRQ50365.1"/>
    </source>
</evidence>